<evidence type="ECO:0000256" key="3">
    <source>
        <dbReference type="PROSITE-ProRule" id="PRU00409"/>
    </source>
</evidence>
<dbReference type="AlphaFoldDB" id="A0A327W479"/>
<organism evidence="5 6">
    <name type="scientific">Chitinophaga dinghuensis</name>
    <dbReference type="NCBI Taxonomy" id="1539050"/>
    <lineage>
        <taxon>Bacteria</taxon>
        <taxon>Pseudomonadati</taxon>
        <taxon>Bacteroidota</taxon>
        <taxon>Chitinophagia</taxon>
        <taxon>Chitinophagales</taxon>
        <taxon>Chitinophagaceae</taxon>
        <taxon>Chitinophaga</taxon>
    </lineage>
</organism>
<dbReference type="PANTHER" id="PTHR23132:SF23">
    <property type="entry name" value="D-ALANINE--D-ALANINE LIGASE B"/>
    <property type="match status" value="1"/>
</dbReference>
<proteinExistence type="inferred from homology"/>
<evidence type="ECO:0000313" key="5">
    <source>
        <dbReference type="EMBL" id="RAJ83473.1"/>
    </source>
</evidence>
<dbReference type="RefSeq" id="WP_111592117.1">
    <property type="nucleotide sequence ID" value="NZ_QLMA01000003.1"/>
</dbReference>
<dbReference type="InterPro" id="IPR013815">
    <property type="entry name" value="ATP_grasp_subdomain_1"/>
</dbReference>
<dbReference type="SUPFAM" id="SSF56059">
    <property type="entry name" value="Glutathione synthetase ATP-binding domain-like"/>
    <property type="match status" value="1"/>
</dbReference>
<name>A0A327W479_9BACT</name>
<dbReference type="GO" id="GO:0046872">
    <property type="term" value="F:metal ion binding"/>
    <property type="evidence" value="ECO:0007669"/>
    <property type="project" value="InterPro"/>
</dbReference>
<evidence type="ECO:0000256" key="2">
    <source>
        <dbReference type="ARBA" id="ARBA00022598"/>
    </source>
</evidence>
<dbReference type="OrthoDB" id="9803907at2"/>
<dbReference type="InterPro" id="IPR011761">
    <property type="entry name" value="ATP-grasp"/>
</dbReference>
<keyword evidence="3" id="KW-0547">Nucleotide-binding</keyword>
<dbReference type="Proteomes" id="UP000249819">
    <property type="component" value="Unassembled WGS sequence"/>
</dbReference>
<comment type="similarity">
    <text evidence="1">Belongs to the D-alanine--D-alanine ligase family.</text>
</comment>
<dbReference type="EMBL" id="QLMA01000003">
    <property type="protein sequence ID" value="RAJ83473.1"/>
    <property type="molecule type" value="Genomic_DNA"/>
</dbReference>
<dbReference type="InterPro" id="IPR011095">
    <property type="entry name" value="Dala_Dala_lig_C"/>
</dbReference>
<evidence type="ECO:0000313" key="6">
    <source>
        <dbReference type="Proteomes" id="UP000249819"/>
    </source>
</evidence>
<feature type="domain" description="ATP-grasp" evidence="4">
    <location>
        <begin position="114"/>
        <end position="337"/>
    </location>
</feature>
<keyword evidence="2 5" id="KW-0436">Ligase</keyword>
<accession>A0A327W479</accession>
<dbReference type="GO" id="GO:0005524">
    <property type="term" value="F:ATP binding"/>
    <property type="evidence" value="ECO:0007669"/>
    <property type="project" value="UniProtKB-UniRule"/>
</dbReference>
<gene>
    <name evidence="5" type="ORF">CLV59_103441</name>
</gene>
<dbReference type="GO" id="GO:0008716">
    <property type="term" value="F:D-alanine-D-alanine ligase activity"/>
    <property type="evidence" value="ECO:0007669"/>
    <property type="project" value="InterPro"/>
</dbReference>
<evidence type="ECO:0000256" key="1">
    <source>
        <dbReference type="ARBA" id="ARBA00010871"/>
    </source>
</evidence>
<evidence type="ECO:0000259" key="4">
    <source>
        <dbReference type="PROSITE" id="PS50975"/>
    </source>
</evidence>
<dbReference type="Gene3D" id="3.30.470.20">
    <property type="entry name" value="ATP-grasp fold, B domain"/>
    <property type="match status" value="1"/>
</dbReference>
<comment type="caution">
    <text evidence="5">The sequence shown here is derived from an EMBL/GenBank/DDBJ whole genome shotgun (WGS) entry which is preliminary data.</text>
</comment>
<protein>
    <submittedName>
        <fullName evidence="5">D-alanine-D-alanine ligase-like ATP-grasp enzyme</fullName>
    </submittedName>
</protein>
<dbReference type="PROSITE" id="PS50975">
    <property type="entry name" value="ATP_GRASP"/>
    <property type="match status" value="1"/>
</dbReference>
<dbReference type="Pfam" id="PF07478">
    <property type="entry name" value="Dala_Dala_lig_C"/>
    <property type="match status" value="1"/>
</dbReference>
<keyword evidence="3" id="KW-0067">ATP-binding</keyword>
<keyword evidence="6" id="KW-1185">Reference proteome</keyword>
<sequence>MTESLKIAVACQAAAKDSPSHTDSGADIACALRNLPMTVITPAKNPYIDKDSDWVFPDTAKGIEHAVNSGADCIWLNTCLTADHPITTWLNRGIRVVGQHPMLSGMYNDKWNTLLLLKDNDIPVPEAELLPYDAFRNYNKKLRYPLVAKAIRGHHRDTIAIIRNKEDFQEALTKMFDVDRHGTAVLLESFLPGEEIAVTIMPAGTYNIAGKTVVQESPWHLPGVKRLDHHNSISPETNPATILQDNKVLNDKEENTMQVQAAYQHCEAAARLVGIRAPIQIDCRADATGTFTLIDLNMQPALPGPSRFHRRNMESLTGIAAAKIGWTYPELLENILAQNWGL</sequence>
<dbReference type="Gene3D" id="3.30.1490.20">
    <property type="entry name" value="ATP-grasp fold, A domain"/>
    <property type="match status" value="1"/>
</dbReference>
<reference evidence="5 6" key="1">
    <citation type="submission" date="2018-06" db="EMBL/GenBank/DDBJ databases">
        <title>Genomic Encyclopedia of Archaeal and Bacterial Type Strains, Phase II (KMG-II): from individual species to whole genera.</title>
        <authorList>
            <person name="Goeker M."/>
        </authorList>
    </citation>
    <scope>NUCLEOTIDE SEQUENCE [LARGE SCALE GENOMIC DNA]</scope>
    <source>
        <strain evidence="5 6">DSM 29821</strain>
    </source>
</reference>
<dbReference type="PANTHER" id="PTHR23132">
    <property type="entry name" value="D-ALANINE--D-ALANINE LIGASE"/>
    <property type="match status" value="1"/>
</dbReference>